<sequence>MMAQSVRPGWREQKRAIGATGKGVLKRQKPFIQTGIRVAEKIQNTARRTEEKVNKRRCTPFIYQIHSPDRRGAQGTRECALE</sequence>
<accession>A0AAV7PVA1</accession>
<evidence type="ECO:0000313" key="3">
    <source>
        <dbReference type="Proteomes" id="UP001066276"/>
    </source>
</evidence>
<keyword evidence="3" id="KW-1185">Reference proteome</keyword>
<dbReference type="Proteomes" id="UP001066276">
    <property type="component" value="Chromosome 7"/>
</dbReference>
<dbReference type="EMBL" id="JANPWB010000011">
    <property type="protein sequence ID" value="KAJ1131970.1"/>
    <property type="molecule type" value="Genomic_DNA"/>
</dbReference>
<name>A0AAV7PVA1_PLEWA</name>
<evidence type="ECO:0000313" key="2">
    <source>
        <dbReference type="EMBL" id="KAJ1131970.1"/>
    </source>
</evidence>
<reference evidence="2" key="1">
    <citation type="journal article" date="2022" name="bioRxiv">
        <title>Sequencing and chromosome-scale assembly of the giantPleurodeles waltlgenome.</title>
        <authorList>
            <person name="Brown T."/>
            <person name="Elewa A."/>
            <person name="Iarovenko S."/>
            <person name="Subramanian E."/>
            <person name="Araus A.J."/>
            <person name="Petzold A."/>
            <person name="Susuki M."/>
            <person name="Suzuki K.-i.T."/>
            <person name="Hayashi T."/>
            <person name="Toyoda A."/>
            <person name="Oliveira C."/>
            <person name="Osipova E."/>
            <person name="Leigh N.D."/>
            <person name="Simon A."/>
            <person name="Yun M.H."/>
        </authorList>
    </citation>
    <scope>NUCLEOTIDE SEQUENCE</scope>
    <source>
        <strain evidence="2">20211129_DDA</strain>
        <tissue evidence="2">Liver</tissue>
    </source>
</reference>
<feature type="region of interest" description="Disordered" evidence="1">
    <location>
        <begin position="1"/>
        <end position="22"/>
    </location>
</feature>
<comment type="caution">
    <text evidence="2">The sequence shown here is derived from an EMBL/GenBank/DDBJ whole genome shotgun (WGS) entry which is preliminary data.</text>
</comment>
<protein>
    <submittedName>
        <fullName evidence="2">Uncharacterized protein</fullName>
    </submittedName>
</protein>
<evidence type="ECO:0000256" key="1">
    <source>
        <dbReference type="SAM" id="MobiDB-lite"/>
    </source>
</evidence>
<gene>
    <name evidence="2" type="ORF">NDU88_010300</name>
</gene>
<proteinExistence type="predicted"/>
<dbReference type="AlphaFoldDB" id="A0AAV7PVA1"/>
<organism evidence="2 3">
    <name type="scientific">Pleurodeles waltl</name>
    <name type="common">Iberian ribbed newt</name>
    <dbReference type="NCBI Taxonomy" id="8319"/>
    <lineage>
        <taxon>Eukaryota</taxon>
        <taxon>Metazoa</taxon>
        <taxon>Chordata</taxon>
        <taxon>Craniata</taxon>
        <taxon>Vertebrata</taxon>
        <taxon>Euteleostomi</taxon>
        <taxon>Amphibia</taxon>
        <taxon>Batrachia</taxon>
        <taxon>Caudata</taxon>
        <taxon>Salamandroidea</taxon>
        <taxon>Salamandridae</taxon>
        <taxon>Pleurodelinae</taxon>
        <taxon>Pleurodeles</taxon>
    </lineage>
</organism>